<reference evidence="1 2" key="1">
    <citation type="submission" date="2012-02" db="EMBL/GenBank/DDBJ databases">
        <title>The Genome Sequence of Parabacteroides johnsonii CL02T12C29.</title>
        <authorList>
            <consortium name="The Broad Institute Genome Sequencing Platform"/>
            <person name="Earl A."/>
            <person name="Ward D."/>
            <person name="Feldgarden M."/>
            <person name="Gevers D."/>
            <person name="Zitomersky N.L."/>
            <person name="Coyne M.J."/>
            <person name="Comstock L.E."/>
            <person name="Young S.K."/>
            <person name="Zeng Q."/>
            <person name="Gargeya S."/>
            <person name="Fitzgerald M."/>
            <person name="Haas B."/>
            <person name="Abouelleil A."/>
            <person name="Alvarado L."/>
            <person name="Arachchi H.M."/>
            <person name="Berlin A."/>
            <person name="Chapman S.B."/>
            <person name="Gearin G."/>
            <person name="Goldberg J."/>
            <person name="Griggs A."/>
            <person name="Gujja S."/>
            <person name="Hansen M."/>
            <person name="Heiman D."/>
            <person name="Howarth C."/>
            <person name="Larimer J."/>
            <person name="Lui A."/>
            <person name="MacDonald P.J.P."/>
            <person name="McCowen C."/>
            <person name="Montmayeur A."/>
            <person name="Murphy C."/>
            <person name="Neiman D."/>
            <person name="Pearson M."/>
            <person name="Priest M."/>
            <person name="Roberts A."/>
            <person name="Saif S."/>
            <person name="Shea T."/>
            <person name="Sisk P."/>
            <person name="Stolte C."/>
            <person name="Sykes S."/>
            <person name="Wortman J."/>
            <person name="Nusbaum C."/>
            <person name="Birren B."/>
        </authorList>
    </citation>
    <scope>NUCLEOTIDE SEQUENCE [LARGE SCALE GENOMIC DNA]</scope>
    <source>
        <strain evidence="1 2">CL02T12C29</strain>
    </source>
</reference>
<dbReference type="HOGENOM" id="CLU_2975198_0_0_10"/>
<evidence type="ECO:0000313" key="1">
    <source>
        <dbReference type="EMBL" id="EKN09989.1"/>
    </source>
</evidence>
<sequence>MVVSIQTNNFFAGFTIRQSPGKIKELRQGYMFLFMQCMNGTKKPSKQHFSDIVETIRR</sequence>
<name>K5Z354_9BACT</name>
<gene>
    <name evidence="1" type="ORF">HMPREF1077_01899</name>
</gene>
<dbReference type="EMBL" id="AGZP01000017">
    <property type="protein sequence ID" value="EKN09989.1"/>
    <property type="molecule type" value="Genomic_DNA"/>
</dbReference>
<organism evidence="1 2">
    <name type="scientific">Parabacteroides johnsonii CL02T12C29</name>
    <dbReference type="NCBI Taxonomy" id="999419"/>
    <lineage>
        <taxon>Bacteria</taxon>
        <taxon>Pseudomonadati</taxon>
        <taxon>Bacteroidota</taxon>
        <taxon>Bacteroidia</taxon>
        <taxon>Bacteroidales</taxon>
        <taxon>Tannerellaceae</taxon>
        <taxon>Parabacteroides</taxon>
    </lineage>
</organism>
<dbReference type="Proteomes" id="UP000001218">
    <property type="component" value="Unassembled WGS sequence"/>
</dbReference>
<protein>
    <submittedName>
        <fullName evidence="1">Uncharacterized protein</fullName>
    </submittedName>
</protein>
<evidence type="ECO:0000313" key="2">
    <source>
        <dbReference type="Proteomes" id="UP000001218"/>
    </source>
</evidence>
<comment type="caution">
    <text evidence="1">The sequence shown here is derived from an EMBL/GenBank/DDBJ whole genome shotgun (WGS) entry which is preliminary data.</text>
</comment>
<dbReference type="AlphaFoldDB" id="K5Z354"/>
<proteinExistence type="predicted"/>
<accession>K5Z354</accession>